<keyword evidence="1" id="KW-0472">Membrane</keyword>
<evidence type="ECO:0000313" key="2">
    <source>
        <dbReference type="EMBL" id="TQL16734.1"/>
    </source>
</evidence>
<dbReference type="EMBL" id="VFOF01000001">
    <property type="protein sequence ID" value="TQL16734.1"/>
    <property type="molecule type" value="Genomic_DNA"/>
</dbReference>
<gene>
    <name evidence="2" type="ORF">FBY58_0278</name>
</gene>
<evidence type="ECO:0000256" key="1">
    <source>
        <dbReference type="SAM" id="Phobius"/>
    </source>
</evidence>
<keyword evidence="1" id="KW-1133">Transmembrane helix</keyword>
<evidence type="ECO:0000313" key="3">
    <source>
        <dbReference type="Proteomes" id="UP000316887"/>
    </source>
</evidence>
<protein>
    <submittedName>
        <fullName evidence="2">Uncharacterized protein</fullName>
    </submittedName>
</protein>
<feature type="transmembrane region" description="Helical" evidence="1">
    <location>
        <begin position="40"/>
        <end position="59"/>
    </location>
</feature>
<organism evidence="2 3">
    <name type="scientific">Zymomonas mobilis</name>
    <dbReference type="NCBI Taxonomy" id="542"/>
    <lineage>
        <taxon>Bacteria</taxon>
        <taxon>Pseudomonadati</taxon>
        <taxon>Pseudomonadota</taxon>
        <taxon>Alphaproteobacteria</taxon>
        <taxon>Sphingomonadales</taxon>
        <taxon>Zymomonadaceae</taxon>
        <taxon>Zymomonas</taxon>
    </lineage>
</organism>
<keyword evidence="1" id="KW-0812">Transmembrane</keyword>
<dbReference type="Proteomes" id="UP000316887">
    <property type="component" value="Unassembled WGS sequence"/>
</dbReference>
<name>A0A542VZJ4_ZYMMB</name>
<sequence>MRSAFFWKGALSLLKRKGISFEINALAVLKNIIPFKKFDIIKICIFVHYFYVFTDIAYLKTAYLFSQSGYVNFWILIFS</sequence>
<proteinExistence type="predicted"/>
<comment type="caution">
    <text evidence="2">The sequence shown here is derived from an EMBL/GenBank/DDBJ whole genome shotgun (WGS) entry which is preliminary data.</text>
</comment>
<accession>A0A542VZJ4</accession>
<dbReference type="AlphaFoldDB" id="A0A542VZJ4"/>
<reference evidence="2 3" key="1">
    <citation type="submission" date="2019-06" db="EMBL/GenBank/DDBJ databases">
        <title>Genome sequencing of Zymomonas mobilis strains for genetic engineering and biofuel applications.</title>
        <authorList>
            <person name="Teravest M."/>
        </authorList>
    </citation>
    <scope>NUCLEOTIDE SEQUENCE [LARGE SCALE GENOMIC DNA]</scope>
    <source>
        <strain evidence="2 3">AN0101</strain>
    </source>
</reference>